<accession>A0ABQ5TE36</accession>
<feature type="compositionally biased region" description="Basic and acidic residues" evidence="1">
    <location>
        <begin position="34"/>
        <end position="53"/>
    </location>
</feature>
<feature type="region of interest" description="Disordered" evidence="1">
    <location>
        <begin position="32"/>
        <end position="53"/>
    </location>
</feature>
<evidence type="ECO:0000313" key="3">
    <source>
        <dbReference type="EMBL" id="GLO65064.1"/>
    </source>
</evidence>
<keyword evidence="2" id="KW-0472">Membrane</keyword>
<evidence type="ECO:0008006" key="5">
    <source>
        <dbReference type="Google" id="ProtNLM"/>
    </source>
</evidence>
<keyword evidence="2" id="KW-1133">Transmembrane helix</keyword>
<feature type="transmembrane region" description="Helical" evidence="2">
    <location>
        <begin position="7"/>
        <end position="24"/>
    </location>
</feature>
<comment type="caution">
    <text evidence="3">The sequence shown here is derived from an EMBL/GenBank/DDBJ whole genome shotgun (WGS) entry which is preliminary data.</text>
</comment>
<gene>
    <name evidence="3" type="ORF">MACH08_08480</name>
</gene>
<keyword evidence="2" id="KW-0812">Transmembrane</keyword>
<organism evidence="3 4">
    <name type="scientific">Oceanobacillus kimchii</name>
    <dbReference type="NCBI Taxonomy" id="746691"/>
    <lineage>
        <taxon>Bacteria</taxon>
        <taxon>Bacillati</taxon>
        <taxon>Bacillota</taxon>
        <taxon>Bacilli</taxon>
        <taxon>Bacillales</taxon>
        <taxon>Bacillaceae</taxon>
        <taxon>Oceanobacillus</taxon>
    </lineage>
</organism>
<name>A0ABQ5TE36_9BACI</name>
<reference evidence="3 4" key="1">
    <citation type="submission" date="2023-02" db="EMBL/GenBank/DDBJ databases">
        <title>Oceanobacillus kimchii IFOP_LL358 isolated form Alexandrium catenella lab strain.</title>
        <authorList>
            <person name="Gajardo G."/>
            <person name="Ueki S."/>
            <person name="Maruyama F."/>
        </authorList>
    </citation>
    <scope>NUCLEOTIDE SEQUENCE [LARGE SCALE GENOMIC DNA]</scope>
    <source>
        <strain evidence="3 4">IFOP_LL358</strain>
    </source>
</reference>
<evidence type="ECO:0000313" key="4">
    <source>
        <dbReference type="Proteomes" id="UP001275436"/>
    </source>
</evidence>
<dbReference type="EMBL" id="BSKO01000001">
    <property type="protein sequence ID" value="GLO65064.1"/>
    <property type="molecule type" value="Genomic_DNA"/>
</dbReference>
<sequence>MSIKKWVTVGVFYVVLVVTGYSLFTGENPLASSEMDHDEHMQNEGTMDHNDHDTEVNQQEDETMNHDHEHGHKDESEVKTNVTYENEGFAIALEDDTGAAPELAVEHEKEMHFIVISNDLEEYYHLHPEKVEEGTFRASQDLEEGTYQAFVDIVPKNKAYQAAPNPLQIGAVETAKASLNPEDDWTKEIDGKTVTLEEVEAIAGEEVPLVFDTHGEQPETHLGALGHVVIVDEAVEEYVHVHPASEDTTSFNAHITDPGMYKVWAEFKFDDQIYIYSFILEVKES</sequence>
<protein>
    <recommendedName>
        <fullName evidence="5">Secreted protein</fullName>
    </recommendedName>
</protein>
<proteinExistence type="predicted"/>
<dbReference type="Proteomes" id="UP001275436">
    <property type="component" value="Unassembled WGS sequence"/>
</dbReference>
<keyword evidence="4" id="KW-1185">Reference proteome</keyword>
<evidence type="ECO:0000256" key="2">
    <source>
        <dbReference type="SAM" id="Phobius"/>
    </source>
</evidence>
<evidence type="ECO:0000256" key="1">
    <source>
        <dbReference type="SAM" id="MobiDB-lite"/>
    </source>
</evidence>
<dbReference type="RefSeq" id="WP_272032168.1">
    <property type="nucleotide sequence ID" value="NZ_BSKO01000001.1"/>
</dbReference>